<name>A0AAD3DUZ3_9CHLO</name>
<reference evidence="9 10" key="1">
    <citation type="journal article" date="2021" name="Sci. Rep.">
        <title>Genome sequencing of the multicellular alga Astrephomene provides insights into convergent evolution of germ-soma differentiation.</title>
        <authorList>
            <person name="Yamashita S."/>
            <person name="Yamamoto K."/>
            <person name="Matsuzaki R."/>
            <person name="Suzuki S."/>
            <person name="Yamaguchi H."/>
            <person name="Hirooka S."/>
            <person name="Minakuchi Y."/>
            <person name="Miyagishima S."/>
            <person name="Kawachi M."/>
            <person name="Toyoda A."/>
            <person name="Nozaki H."/>
        </authorList>
    </citation>
    <scope>NUCLEOTIDE SEQUENCE [LARGE SCALE GENOMIC DNA]</scope>
    <source>
        <strain evidence="9 10">NIES-4017</strain>
    </source>
</reference>
<feature type="compositionally biased region" description="Low complexity" evidence="7">
    <location>
        <begin position="360"/>
        <end position="372"/>
    </location>
</feature>
<feature type="compositionally biased region" description="Basic and acidic residues" evidence="7">
    <location>
        <begin position="162"/>
        <end position="171"/>
    </location>
</feature>
<evidence type="ECO:0000313" key="10">
    <source>
        <dbReference type="Proteomes" id="UP001054857"/>
    </source>
</evidence>
<evidence type="ECO:0000256" key="7">
    <source>
        <dbReference type="SAM" id="MobiDB-lite"/>
    </source>
</evidence>
<dbReference type="InterPro" id="IPR014876">
    <property type="entry name" value="DEK_C"/>
</dbReference>
<comment type="similarity">
    <text evidence="2">Belongs to the transcriptional coactivator PC4 family.</text>
</comment>
<accession>A0AAD3DUZ3</accession>
<dbReference type="InterPro" id="IPR009044">
    <property type="entry name" value="ssDNA-bd_transcriptional_reg"/>
</dbReference>
<proteinExistence type="inferred from homology"/>
<evidence type="ECO:0000256" key="5">
    <source>
        <dbReference type="ARBA" id="ARBA00023163"/>
    </source>
</evidence>
<evidence type="ECO:0000313" key="9">
    <source>
        <dbReference type="EMBL" id="GFR47127.1"/>
    </source>
</evidence>
<feature type="compositionally biased region" description="Acidic residues" evidence="7">
    <location>
        <begin position="131"/>
        <end position="147"/>
    </location>
</feature>
<organism evidence="9 10">
    <name type="scientific">Astrephomene gubernaculifera</name>
    <dbReference type="NCBI Taxonomy" id="47775"/>
    <lineage>
        <taxon>Eukaryota</taxon>
        <taxon>Viridiplantae</taxon>
        <taxon>Chlorophyta</taxon>
        <taxon>core chlorophytes</taxon>
        <taxon>Chlorophyceae</taxon>
        <taxon>CS clade</taxon>
        <taxon>Chlamydomonadales</taxon>
        <taxon>Astrephomenaceae</taxon>
        <taxon>Astrephomene</taxon>
    </lineage>
</organism>
<comment type="subcellular location">
    <subcellularLocation>
        <location evidence="1">Nucleus</location>
    </subcellularLocation>
</comment>
<dbReference type="GO" id="GO:0003713">
    <property type="term" value="F:transcription coactivator activity"/>
    <property type="evidence" value="ECO:0007669"/>
    <property type="project" value="InterPro"/>
</dbReference>
<evidence type="ECO:0000256" key="2">
    <source>
        <dbReference type="ARBA" id="ARBA00009001"/>
    </source>
</evidence>
<dbReference type="PANTHER" id="PTHR13215">
    <property type="entry name" value="RNA POLYMERASE II TRANSCRIPTIONAL COACTIVATOR"/>
    <property type="match status" value="1"/>
</dbReference>
<keyword evidence="3" id="KW-0805">Transcription regulation</keyword>
<evidence type="ECO:0000256" key="4">
    <source>
        <dbReference type="ARBA" id="ARBA00023125"/>
    </source>
</evidence>
<dbReference type="PROSITE" id="PS51998">
    <property type="entry name" value="DEK_C"/>
    <property type="match status" value="1"/>
</dbReference>
<dbReference type="InterPro" id="IPR003173">
    <property type="entry name" value="PC4_C"/>
</dbReference>
<feature type="region of interest" description="Disordered" evidence="7">
    <location>
        <begin position="321"/>
        <end position="344"/>
    </location>
</feature>
<dbReference type="Gene3D" id="2.30.31.10">
    <property type="entry name" value="Transcriptional Coactivator Pc4, Chain A"/>
    <property type="match status" value="4"/>
</dbReference>
<comment type="caution">
    <text evidence="9">The sequence shown here is derived from an EMBL/GenBank/DDBJ whole genome shotgun (WGS) entry which is preliminary data.</text>
</comment>
<keyword evidence="10" id="KW-1185">Reference proteome</keyword>
<keyword evidence="4" id="KW-0238">DNA-binding</keyword>
<dbReference type="GO" id="GO:0060261">
    <property type="term" value="P:positive regulation of transcription initiation by RNA polymerase II"/>
    <property type="evidence" value="ECO:0007669"/>
    <property type="project" value="InterPro"/>
</dbReference>
<dbReference type="InterPro" id="IPR045125">
    <property type="entry name" value="Sub1/Tcp4-like"/>
</dbReference>
<dbReference type="GO" id="GO:0005634">
    <property type="term" value="C:nucleus"/>
    <property type="evidence" value="ECO:0007669"/>
    <property type="project" value="UniProtKB-SubCell"/>
</dbReference>
<keyword evidence="5" id="KW-0804">Transcription</keyword>
<evidence type="ECO:0000256" key="1">
    <source>
        <dbReference type="ARBA" id="ARBA00004123"/>
    </source>
</evidence>
<dbReference type="AlphaFoldDB" id="A0AAD3DUZ3"/>
<feature type="region of interest" description="Disordered" evidence="7">
    <location>
        <begin position="360"/>
        <end position="381"/>
    </location>
</feature>
<feature type="domain" description="DEK-C" evidence="8">
    <location>
        <begin position="72"/>
        <end position="129"/>
    </location>
</feature>
<protein>
    <recommendedName>
        <fullName evidence="8">DEK-C domain-containing protein</fullName>
    </recommendedName>
</protein>
<dbReference type="EMBL" id="BMAR01000017">
    <property type="protein sequence ID" value="GFR47127.1"/>
    <property type="molecule type" value="Genomic_DNA"/>
</dbReference>
<dbReference type="Pfam" id="PF08766">
    <property type="entry name" value="DEK_C"/>
    <property type="match status" value="1"/>
</dbReference>
<keyword evidence="6" id="KW-0539">Nucleus</keyword>
<gene>
    <name evidence="9" type="ORF">Agub_g8814</name>
</gene>
<dbReference type="Proteomes" id="UP001054857">
    <property type="component" value="Unassembled WGS sequence"/>
</dbReference>
<dbReference type="GO" id="GO:0003677">
    <property type="term" value="F:DNA binding"/>
    <property type="evidence" value="ECO:0007669"/>
    <property type="project" value="UniProtKB-KW"/>
</dbReference>
<dbReference type="Pfam" id="PF02229">
    <property type="entry name" value="PC4"/>
    <property type="match status" value="4"/>
</dbReference>
<evidence type="ECO:0000259" key="8">
    <source>
        <dbReference type="PROSITE" id="PS51998"/>
    </source>
</evidence>
<evidence type="ECO:0000256" key="6">
    <source>
        <dbReference type="ARBA" id="ARBA00023242"/>
    </source>
</evidence>
<dbReference type="SUPFAM" id="SSF54447">
    <property type="entry name" value="ssDNA-binding transcriptional regulator domain"/>
    <property type="match status" value="4"/>
</dbReference>
<sequence>MLSALSFQGRSAWSAFARRSPKGSTLARFPNAATSRQGIAASLLLPRLRNQGSASFRQRIVASSKSPNAMAAQEDEQIKQVVLDFLKTADMAVVTERTVLKHVQDTLQLERPVAEYKPLVSNTIDEFLATLDDDGDGADGGGEEDDPSPPTAAAATKRGRKRGGDGEEGATKKRRGGGSGGEELLFSRDLSSRRKARVRRWEGKLYVDVREFYEAEGGEAPTQKGLSMDPGQWGRLARELPRLLAAQRAGDEAAPPVQLSTTRLASISSFRGTSYLGLREFYEKDGQLAPTKKGVNLGLAEAEALLAAAPNISAAAGINTAAEPQEPQEPPPPPAATATAAAPRTSAAAAAAPAAVKQPPVAGGSAAAAPSAGSGGSGAGAGAAAPAAEVVELGAHKRLSLSRFGGRLSVDLREFYEDNGQILPGKKGISLPTADWSVLCSHLREVCDALNRKDMNYCLQLSGMRRVSLSSFKGVTYVGVREFYDKGGGELVPGRKGLSMNPQQWAALVAGAPAISAALQQAQG</sequence>
<evidence type="ECO:0000256" key="3">
    <source>
        <dbReference type="ARBA" id="ARBA00023015"/>
    </source>
</evidence>
<feature type="region of interest" description="Disordered" evidence="7">
    <location>
        <begin position="130"/>
        <end position="184"/>
    </location>
</feature>